<feature type="transmembrane region" description="Helical" evidence="5">
    <location>
        <begin position="33"/>
        <end position="50"/>
    </location>
</feature>
<evidence type="ECO:0000256" key="3">
    <source>
        <dbReference type="ARBA" id="ARBA00022989"/>
    </source>
</evidence>
<dbReference type="SUPFAM" id="SSF103481">
    <property type="entry name" value="Multidrug resistance efflux transporter EmrE"/>
    <property type="match status" value="1"/>
</dbReference>
<dbReference type="GO" id="GO:0016020">
    <property type="term" value="C:membrane"/>
    <property type="evidence" value="ECO:0007669"/>
    <property type="project" value="UniProtKB-SubCell"/>
</dbReference>
<dbReference type="Gene3D" id="1.10.3730.20">
    <property type="match status" value="1"/>
</dbReference>
<dbReference type="InterPro" id="IPR000620">
    <property type="entry name" value="EamA_dom"/>
</dbReference>
<accession>A0A6C0JR27</accession>
<dbReference type="InterPro" id="IPR050638">
    <property type="entry name" value="AA-Vitamin_Transporters"/>
</dbReference>
<evidence type="ECO:0000256" key="1">
    <source>
        <dbReference type="ARBA" id="ARBA00004141"/>
    </source>
</evidence>
<protein>
    <recommendedName>
        <fullName evidence="6">EamA domain-containing protein</fullName>
    </recommendedName>
</protein>
<keyword evidence="3 5" id="KW-1133">Transmembrane helix</keyword>
<evidence type="ECO:0000256" key="4">
    <source>
        <dbReference type="ARBA" id="ARBA00023136"/>
    </source>
</evidence>
<keyword evidence="2 5" id="KW-0812">Transmembrane</keyword>
<evidence type="ECO:0000259" key="6">
    <source>
        <dbReference type="Pfam" id="PF00892"/>
    </source>
</evidence>
<evidence type="ECO:0000256" key="2">
    <source>
        <dbReference type="ARBA" id="ARBA00022692"/>
    </source>
</evidence>
<feature type="transmembrane region" description="Helical" evidence="5">
    <location>
        <begin position="125"/>
        <end position="144"/>
    </location>
</feature>
<organism evidence="7">
    <name type="scientific">viral metagenome</name>
    <dbReference type="NCBI Taxonomy" id="1070528"/>
    <lineage>
        <taxon>unclassified sequences</taxon>
        <taxon>metagenomes</taxon>
        <taxon>organismal metagenomes</taxon>
    </lineage>
</organism>
<dbReference type="InterPro" id="IPR037185">
    <property type="entry name" value="EmrE-like"/>
</dbReference>
<evidence type="ECO:0000256" key="5">
    <source>
        <dbReference type="SAM" id="Phobius"/>
    </source>
</evidence>
<evidence type="ECO:0000313" key="7">
    <source>
        <dbReference type="EMBL" id="QHU06328.1"/>
    </source>
</evidence>
<dbReference type="AlphaFoldDB" id="A0A6C0JR27"/>
<dbReference type="PANTHER" id="PTHR32322">
    <property type="entry name" value="INNER MEMBRANE TRANSPORTER"/>
    <property type="match status" value="1"/>
</dbReference>
<dbReference type="PANTHER" id="PTHR32322:SF2">
    <property type="entry name" value="EAMA DOMAIN-CONTAINING PROTEIN"/>
    <property type="match status" value="1"/>
</dbReference>
<feature type="transmembrane region" description="Helical" evidence="5">
    <location>
        <begin position="70"/>
        <end position="91"/>
    </location>
</feature>
<dbReference type="Pfam" id="PF00892">
    <property type="entry name" value="EamA"/>
    <property type="match status" value="1"/>
</dbReference>
<reference evidence="7" key="1">
    <citation type="journal article" date="2020" name="Nature">
        <title>Giant virus diversity and host interactions through global metagenomics.</title>
        <authorList>
            <person name="Schulz F."/>
            <person name="Roux S."/>
            <person name="Paez-Espino D."/>
            <person name="Jungbluth S."/>
            <person name="Walsh D.A."/>
            <person name="Denef V.J."/>
            <person name="McMahon K.D."/>
            <person name="Konstantinidis K.T."/>
            <person name="Eloe-Fadrosh E.A."/>
            <person name="Kyrpides N.C."/>
            <person name="Woyke T."/>
        </authorList>
    </citation>
    <scope>NUCLEOTIDE SEQUENCE</scope>
    <source>
        <strain evidence="7">GVMAG-M-3300027747-57</strain>
    </source>
</reference>
<feature type="transmembrane region" description="Helical" evidence="5">
    <location>
        <begin position="97"/>
        <end position="118"/>
    </location>
</feature>
<name>A0A6C0JR27_9ZZZZ</name>
<keyword evidence="4 5" id="KW-0472">Membrane</keyword>
<feature type="domain" description="EamA" evidence="6">
    <location>
        <begin position="5"/>
        <end position="142"/>
    </location>
</feature>
<comment type="subcellular location">
    <subcellularLocation>
        <location evidence="1">Membrane</location>
        <topology evidence="1">Multi-pass membrane protein</topology>
    </subcellularLocation>
</comment>
<proteinExistence type="predicted"/>
<sequence length="158" mass="18020">MKTSILLLTLFSAFLWGISPLITKHLLTKYDRYTIMVLCSVIYLSCLLLGMPYYNKSFLKDITRLSNNDILLLLFEGIFVLFLANLIYYYVLKDNSSSIVVAIESCGPLFTLLFACFLLNEKITVNGIVGIVLIVLGIICISYNDININLFETFFNRE</sequence>
<dbReference type="EMBL" id="MN740431">
    <property type="protein sequence ID" value="QHU06328.1"/>
    <property type="molecule type" value="Genomic_DNA"/>
</dbReference>